<keyword evidence="1" id="KW-0812">Transmembrane</keyword>
<accession>A0A8S1E7P8</accession>
<dbReference type="PANTHER" id="PTHR23018">
    <property type="entry name" value="SERPENTINE RECEPTOR, CLASS XA-RELATED"/>
    <property type="match status" value="1"/>
</dbReference>
<evidence type="ECO:0000313" key="3">
    <source>
        <dbReference type="Proteomes" id="UP000494206"/>
    </source>
</evidence>
<feature type="transmembrane region" description="Helical" evidence="1">
    <location>
        <begin position="108"/>
        <end position="127"/>
    </location>
</feature>
<feature type="transmembrane region" description="Helical" evidence="1">
    <location>
        <begin position="56"/>
        <end position="76"/>
    </location>
</feature>
<protein>
    <submittedName>
        <fullName evidence="2">Uncharacterized protein</fullName>
    </submittedName>
</protein>
<keyword evidence="1" id="KW-1133">Transmembrane helix</keyword>
<sequence length="182" mass="21439">MNLFVISVFRPNHNYTYTLIYEISYKYPRLLSILMVVHRICCVYKPTTKQFSDSRLWVYCGGLAMFCVVMLTIPYLSNCPVSMNQRKFVVLPDCLPRRHPVTIIINKFVGTIPFFAMSLNIILILYIRHQKHKLQRVHCTTIVQNMKNIEMNMVLQSFYTTIFLTFHDLTYQLIDYTMASAS</sequence>
<name>A0A8S1E7P8_9PELO</name>
<comment type="caution">
    <text evidence="2">The sequence shown here is derived from an EMBL/GenBank/DDBJ whole genome shotgun (WGS) entry which is preliminary data.</text>
</comment>
<keyword evidence="3" id="KW-1185">Reference proteome</keyword>
<organism evidence="2 3">
    <name type="scientific">Caenorhabditis bovis</name>
    <dbReference type="NCBI Taxonomy" id="2654633"/>
    <lineage>
        <taxon>Eukaryota</taxon>
        <taxon>Metazoa</taxon>
        <taxon>Ecdysozoa</taxon>
        <taxon>Nematoda</taxon>
        <taxon>Chromadorea</taxon>
        <taxon>Rhabditida</taxon>
        <taxon>Rhabditina</taxon>
        <taxon>Rhabditomorpha</taxon>
        <taxon>Rhabditoidea</taxon>
        <taxon>Rhabditidae</taxon>
        <taxon>Peloderinae</taxon>
        <taxon>Caenorhabditis</taxon>
    </lineage>
</organism>
<proteinExistence type="predicted"/>
<gene>
    <name evidence="2" type="ORF">CBOVIS_LOCUS157</name>
</gene>
<dbReference type="InterPro" id="IPR005047">
    <property type="entry name" value="7TM_GPCR_serpentine_rcpt_Srxa"/>
</dbReference>
<keyword evidence="1" id="KW-0472">Membrane</keyword>
<evidence type="ECO:0000256" key="1">
    <source>
        <dbReference type="SAM" id="Phobius"/>
    </source>
</evidence>
<dbReference type="Pfam" id="PF03383">
    <property type="entry name" value="Serpentine_r_xa"/>
    <property type="match status" value="1"/>
</dbReference>
<dbReference type="AlphaFoldDB" id="A0A8S1E7P8"/>
<reference evidence="2 3" key="1">
    <citation type="submission" date="2020-04" db="EMBL/GenBank/DDBJ databases">
        <authorList>
            <person name="Laetsch R D."/>
            <person name="Stevens L."/>
            <person name="Kumar S."/>
            <person name="Blaxter L. M."/>
        </authorList>
    </citation>
    <scope>NUCLEOTIDE SEQUENCE [LARGE SCALE GENOMIC DNA]</scope>
</reference>
<dbReference type="Proteomes" id="UP000494206">
    <property type="component" value="Unassembled WGS sequence"/>
</dbReference>
<dbReference type="EMBL" id="CADEPM010000001">
    <property type="protein sequence ID" value="CAB3396631.1"/>
    <property type="molecule type" value="Genomic_DNA"/>
</dbReference>
<evidence type="ECO:0000313" key="2">
    <source>
        <dbReference type="EMBL" id="CAB3396631.1"/>
    </source>
</evidence>